<dbReference type="GO" id="GO:0005743">
    <property type="term" value="C:mitochondrial inner membrane"/>
    <property type="evidence" value="ECO:0007669"/>
    <property type="project" value="TreeGrafter"/>
</dbReference>
<dbReference type="Pfam" id="PF08695">
    <property type="entry name" value="Coa1"/>
    <property type="match status" value="1"/>
</dbReference>
<dbReference type="GO" id="GO:0032981">
    <property type="term" value="P:mitochondrial respiratory chain complex I assembly"/>
    <property type="evidence" value="ECO:0007669"/>
    <property type="project" value="TreeGrafter"/>
</dbReference>
<dbReference type="AlphaFoldDB" id="A0A8D8FZC1"/>
<dbReference type="EMBL" id="HBUE01109131">
    <property type="protein sequence ID" value="CAG6488024.1"/>
    <property type="molecule type" value="Transcribed_RNA"/>
</dbReference>
<dbReference type="EMBL" id="HBUE01109134">
    <property type="protein sequence ID" value="CAG6488027.1"/>
    <property type="molecule type" value="Transcribed_RNA"/>
</dbReference>
<protein>
    <submittedName>
        <fullName evidence="1">(northern house mosquito) hypothetical protein</fullName>
    </submittedName>
</protein>
<proteinExistence type="predicted"/>
<sequence length="130" mass="14873">MPVSLRTLVKTATYIGIGGISAALYMKFKLEDRVRAQPYYKESLKLLRAHPGAISILGEPIKDMGFDFGVEMNKFADGKIDGFVVPVKGVNQRGKLHFWAENRDEKWHITRAELELDKDPDRRLLLRKTE</sequence>
<dbReference type="GO" id="GO:0033617">
    <property type="term" value="P:mitochondrial respiratory chain complex IV assembly"/>
    <property type="evidence" value="ECO:0007669"/>
    <property type="project" value="TreeGrafter"/>
</dbReference>
<dbReference type="PANTHER" id="PTHR47148:SF1">
    <property type="entry name" value="CYTOCHROME C OXIDASE ASSEMBLY FACTOR 1 HOMOLOG"/>
    <property type="match status" value="1"/>
</dbReference>
<dbReference type="InterPro" id="IPR014807">
    <property type="entry name" value="Coa1"/>
</dbReference>
<name>A0A8D8FZC1_CULPI</name>
<dbReference type="PANTHER" id="PTHR47148">
    <property type="entry name" value="CYTOCHROME C OXIDASE ASSEMBLY FACTOR 1 HOMOLOG"/>
    <property type="match status" value="1"/>
</dbReference>
<accession>A0A8D8FZC1</accession>
<organism evidence="1">
    <name type="scientific">Culex pipiens</name>
    <name type="common">House mosquito</name>
    <dbReference type="NCBI Taxonomy" id="7175"/>
    <lineage>
        <taxon>Eukaryota</taxon>
        <taxon>Metazoa</taxon>
        <taxon>Ecdysozoa</taxon>
        <taxon>Arthropoda</taxon>
        <taxon>Hexapoda</taxon>
        <taxon>Insecta</taxon>
        <taxon>Pterygota</taxon>
        <taxon>Neoptera</taxon>
        <taxon>Endopterygota</taxon>
        <taxon>Diptera</taxon>
        <taxon>Nematocera</taxon>
        <taxon>Culicoidea</taxon>
        <taxon>Culicidae</taxon>
        <taxon>Culicinae</taxon>
        <taxon>Culicini</taxon>
        <taxon>Culex</taxon>
        <taxon>Culex</taxon>
    </lineage>
</organism>
<evidence type="ECO:0000313" key="1">
    <source>
        <dbReference type="EMBL" id="CAG6488024.1"/>
    </source>
</evidence>
<reference evidence="1" key="1">
    <citation type="submission" date="2021-05" db="EMBL/GenBank/DDBJ databases">
        <authorList>
            <person name="Alioto T."/>
            <person name="Alioto T."/>
            <person name="Gomez Garrido J."/>
        </authorList>
    </citation>
    <scope>NUCLEOTIDE SEQUENCE</scope>
</reference>